<dbReference type="InterPro" id="IPR032349">
    <property type="entry name" value="DUF4865"/>
</dbReference>
<dbReference type="AlphaFoldDB" id="A0A510JGA3"/>
<gene>
    <name evidence="1" type="ORF">JCM16775_1016</name>
</gene>
<protein>
    <recommendedName>
        <fullName evidence="3">Petrobactin biosynthesis protein AsbA</fullName>
    </recommendedName>
</protein>
<dbReference type="KEGG" id="lhf:JCM16775_1016"/>
<accession>A0A510JGA3</accession>
<dbReference type="Pfam" id="PF16157">
    <property type="entry name" value="DUF4865"/>
    <property type="match status" value="1"/>
</dbReference>
<keyword evidence="2" id="KW-1185">Reference proteome</keyword>
<dbReference type="RefSeq" id="WP_026746547.1">
    <property type="nucleotide sequence ID" value="NZ_AP019823.1"/>
</dbReference>
<evidence type="ECO:0000313" key="2">
    <source>
        <dbReference type="Proteomes" id="UP000321892"/>
    </source>
</evidence>
<reference evidence="1 2" key="1">
    <citation type="submission" date="2019-07" db="EMBL/GenBank/DDBJ databases">
        <title>Complete Genome Sequence of Leptotrichia hofstadii Strain JCM16775.</title>
        <authorList>
            <person name="Watanabe S."/>
            <person name="Cui L."/>
        </authorList>
    </citation>
    <scope>NUCLEOTIDE SEQUENCE [LARGE SCALE GENOMIC DNA]</scope>
    <source>
        <strain evidence="1 2">JCM16775</strain>
    </source>
</reference>
<evidence type="ECO:0008006" key="3">
    <source>
        <dbReference type="Google" id="ProtNLM"/>
    </source>
</evidence>
<proteinExistence type="predicted"/>
<sequence length="168" mass="20293">MIMMQYKVKLSKDFDMNNIRKRVQENGFKTDGFEDLFFKAYLISEENKEYSPLYFWKDNKGMNKFIFDGFYDNILNSFGWQTINIGIPLLQEFNENFSKARYLLEIENKTKPMEKMKRMEFSISNDKIVGRALVYNPETWKHTEYYFFENAPKEVENSKVYEVLHISQ</sequence>
<organism evidence="1 2">
    <name type="scientific">Leptotrichia hofstadii</name>
    <dbReference type="NCBI Taxonomy" id="157688"/>
    <lineage>
        <taxon>Bacteria</taxon>
        <taxon>Fusobacteriati</taxon>
        <taxon>Fusobacteriota</taxon>
        <taxon>Fusobacteriia</taxon>
        <taxon>Fusobacteriales</taxon>
        <taxon>Leptotrichiaceae</taxon>
        <taxon>Leptotrichia</taxon>
    </lineage>
</organism>
<dbReference type="EMBL" id="AP019823">
    <property type="protein sequence ID" value="BBM38308.1"/>
    <property type="molecule type" value="Genomic_DNA"/>
</dbReference>
<dbReference type="Proteomes" id="UP000321892">
    <property type="component" value="Chromosome"/>
</dbReference>
<evidence type="ECO:0000313" key="1">
    <source>
        <dbReference type="EMBL" id="BBM38308.1"/>
    </source>
</evidence>
<name>A0A510JGA3_9FUSO</name>
<dbReference type="OrthoDB" id="2065010at2"/>